<dbReference type="FunFam" id="3.30.2130.10:FF:000007">
    <property type="entry name" value="ACT domain-domain-containing protein"/>
    <property type="match status" value="1"/>
</dbReference>
<organism evidence="3 4">
    <name type="scientific">Monilinia vaccinii-corymbosi</name>
    <dbReference type="NCBI Taxonomy" id="61207"/>
    <lineage>
        <taxon>Eukaryota</taxon>
        <taxon>Fungi</taxon>
        <taxon>Dikarya</taxon>
        <taxon>Ascomycota</taxon>
        <taxon>Pezizomycotina</taxon>
        <taxon>Leotiomycetes</taxon>
        <taxon>Helotiales</taxon>
        <taxon>Sclerotiniaceae</taxon>
        <taxon>Monilinia</taxon>
    </lineage>
</organism>
<dbReference type="GO" id="GO:0046394">
    <property type="term" value="P:carboxylic acid biosynthetic process"/>
    <property type="evidence" value="ECO:0007669"/>
    <property type="project" value="UniProtKB-ARBA"/>
</dbReference>
<dbReference type="Pfam" id="PF13840">
    <property type="entry name" value="ACT_7"/>
    <property type="match status" value="1"/>
</dbReference>
<sequence>MPVDFYKLYTNDTPENPWTLQTATNRYQKGEFSLIHIPLPLYSLLLQPILRVLLPYNEAEPSDESEDEEESLIFDQEHGFLNISVTPIECSVVCHKSWAETVFQPIIDALPKDEDDKVQISVDSYIVFSVDSTGTDAGQRVMDLTSPLAMAGIPIFFITTYYTDFILVPSKDRHAVGKTLVSRGFEFSEEESAYVVPTPNSHSRGPSSSSSANPPSTPPPSNIAELQARTFKHLKRRNVKPFVQPGLRLVQCSGRDRIIEGRPMSNGNGNAIRHPSPLDKLNTRLYIAIISALIHQPTFLSLTISLEEGSSLLLDKTLLPLFGSSIQGDTDGDLVPIFLDLVDFPLESTGIVCGVAGKLVDEMRLNDKPKEEGGNAFGQELSYLSTARAGAVVLSGVGSERALEMLGGLLDQEGEGKLVV</sequence>
<dbReference type="OrthoDB" id="58529at2759"/>
<dbReference type="AlphaFoldDB" id="A0A8A3PFU9"/>
<dbReference type="GO" id="GO:0006520">
    <property type="term" value="P:amino acid metabolic process"/>
    <property type="evidence" value="ECO:0007669"/>
    <property type="project" value="UniProtKB-ARBA"/>
</dbReference>
<keyword evidence="4" id="KW-1185">Reference proteome</keyword>
<evidence type="ECO:0000259" key="2">
    <source>
        <dbReference type="Pfam" id="PF13840"/>
    </source>
</evidence>
<dbReference type="Proteomes" id="UP000672032">
    <property type="component" value="Chromosome 4"/>
</dbReference>
<feature type="domain" description="CASTOR ACT" evidence="2">
    <location>
        <begin position="121"/>
        <end position="180"/>
    </location>
</feature>
<dbReference type="InterPro" id="IPR027795">
    <property type="entry name" value="CASTOR_ACT_dom"/>
</dbReference>
<evidence type="ECO:0000313" key="4">
    <source>
        <dbReference type="Proteomes" id="UP000672032"/>
    </source>
</evidence>
<dbReference type="InterPro" id="IPR045865">
    <property type="entry name" value="ACT-like_dom_sf"/>
</dbReference>
<dbReference type="Gene3D" id="3.30.2130.10">
    <property type="entry name" value="VC0802-like"/>
    <property type="match status" value="1"/>
</dbReference>
<protein>
    <recommendedName>
        <fullName evidence="2">CASTOR ACT domain-containing protein</fullName>
    </recommendedName>
</protein>
<dbReference type="InterPro" id="IPR051719">
    <property type="entry name" value="CASTOR_mTORC1"/>
</dbReference>
<dbReference type="PANTHER" id="PTHR31131:SF6">
    <property type="entry name" value="CASTOR ACT DOMAIN-CONTAINING PROTEIN"/>
    <property type="match status" value="1"/>
</dbReference>
<gene>
    <name evidence="3" type="ORF">DSL72_005710</name>
</gene>
<dbReference type="EMBL" id="CP063408">
    <property type="protein sequence ID" value="QSZ34122.1"/>
    <property type="molecule type" value="Genomic_DNA"/>
</dbReference>
<feature type="region of interest" description="Disordered" evidence="1">
    <location>
        <begin position="193"/>
        <end position="222"/>
    </location>
</feature>
<feature type="compositionally biased region" description="Low complexity" evidence="1">
    <location>
        <begin position="199"/>
        <end position="214"/>
    </location>
</feature>
<dbReference type="SUPFAM" id="SSF55021">
    <property type="entry name" value="ACT-like"/>
    <property type="match status" value="1"/>
</dbReference>
<accession>A0A8A3PFU9</accession>
<evidence type="ECO:0000313" key="3">
    <source>
        <dbReference type="EMBL" id="QSZ34122.1"/>
    </source>
</evidence>
<dbReference type="PANTHER" id="PTHR31131">
    <property type="entry name" value="CHROMOSOME 1, WHOLE GENOME SHOTGUN SEQUENCE"/>
    <property type="match status" value="1"/>
</dbReference>
<proteinExistence type="predicted"/>
<evidence type="ECO:0000256" key="1">
    <source>
        <dbReference type="SAM" id="MobiDB-lite"/>
    </source>
</evidence>
<reference evidence="3" key="1">
    <citation type="submission" date="2020-10" db="EMBL/GenBank/DDBJ databases">
        <title>Genome Sequence of Monilinia vaccinii-corymbosi Sheds Light on Mummy Berry Disease Infection of Blueberry and Mating Type.</title>
        <authorList>
            <person name="Yow A.G."/>
            <person name="Zhang Y."/>
            <person name="Bansal K."/>
            <person name="Eacker S.M."/>
            <person name="Sullivan S."/>
            <person name="Liachko I."/>
            <person name="Cubeta M.A."/>
            <person name="Rollins J.A."/>
            <person name="Ashrafi H."/>
        </authorList>
    </citation>
    <scope>NUCLEOTIDE SEQUENCE</scope>
    <source>
        <strain evidence="3">RL-1</strain>
    </source>
</reference>
<name>A0A8A3PFU9_9HELO</name>